<gene>
    <name evidence="1" type="ORF">D3P04_13510</name>
</gene>
<keyword evidence="2" id="KW-1185">Reference proteome</keyword>
<protein>
    <recommendedName>
        <fullName evidence="3">Head-tail adaptor protein</fullName>
    </recommendedName>
</protein>
<dbReference type="RefSeq" id="WP_119749753.1">
    <property type="nucleotide sequence ID" value="NZ_QZCG01000009.1"/>
</dbReference>
<accession>A0A418ST29</accession>
<evidence type="ECO:0000313" key="2">
    <source>
        <dbReference type="Proteomes" id="UP000284202"/>
    </source>
</evidence>
<proteinExistence type="predicted"/>
<dbReference type="Pfam" id="PF05354">
    <property type="entry name" value="Phage_attach"/>
    <property type="match status" value="1"/>
</dbReference>
<sequence>MTSVFDGMTGILADVFGAPVTWHPANGPAVEIQSIFRESPIEVDGADGQIVRIEAPTWRVARDLAQAVARGDQVTVPDGRKFRVMVVHNTGSPARDAFFICELQIAAGG</sequence>
<reference evidence="2" key="1">
    <citation type="submission" date="2018-09" db="EMBL/GenBank/DDBJ databases">
        <title>Acidovorax cavernicola nov. sp. isolated from Gruta de las Maravillas (Aracena, Spain).</title>
        <authorList>
            <person name="Jurado V."/>
            <person name="Gutierrez-Patricio S."/>
            <person name="Gonzalez-Pimentel J.L."/>
            <person name="Miller A.Z."/>
            <person name="Laiz L."/>
            <person name="Saiz-Jimenez C."/>
        </authorList>
    </citation>
    <scope>NUCLEOTIDE SEQUENCE [LARGE SCALE GENOMIC DNA]</scope>
    <source>
        <strain evidence="2">1011MAR3C25</strain>
    </source>
</reference>
<evidence type="ECO:0000313" key="1">
    <source>
        <dbReference type="EMBL" id="RJE84028.1"/>
    </source>
</evidence>
<dbReference type="InterPro" id="IPR053734">
    <property type="entry name" value="Phage_Head-Tail_Connect_sf"/>
</dbReference>
<comment type="caution">
    <text evidence="1">The sequence shown here is derived from an EMBL/GenBank/DDBJ whole genome shotgun (WGS) entry which is preliminary data.</text>
</comment>
<dbReference type="GO" id="GO:0019068">
    <property type="term" value="P:virion assembly"/>
    <property type="evidence" value="ECO:0007669"/>
    <property type="project" value="InterPro"/>
</dbReference>
<dbReference type="OrthoDB" id="7693309at2"/>
<dbReference type="Proteomes" id="UP000284202">
    <property type="component" value="Unassembled WGS sequence"/>
</dbReference>
<dbReference type="Gene3D" id="2.40.10.180">
    <property type="entry name" value="Phage tail proteins"/>
    <property type="match status" value="1"/>
</dbReference>
<dbReference type="EMBL" id="QZCG01000009">
    <property type="protein sequence ID" value="RJE84028.1"/>
    <property type="molecule type" value="Genomic_DNA"/>
</dbReference>
<dbReference type="AlphaFoldDB" id="A0A418ST29"/>
<organism evidence="1 2">
    <name type="scientific">Paracoccus onubensis</name>
    <dbReference type="NCBI Taxonomy" id="1675788"/>
    <lineage>
        <taxon>Bacteria</taxon>
        <taxon>Pseudomonadati</taxon>
        <taxon>Pseudomonadota</taxon>
        <taxon>Alphaproteobacteria</taxon>
        <taxon>Rhodobacterales</taxon>
        <taxon>Paracoccaceae</taxon>
        <taxon>Paracoccus</taxon>
    </lineage>
</organism>
<name>A0A418ST29_9RHOB</name>
<dbReference type="InterPro" id="IPR008018">
    <property type="entry name" value="Phage_tail_attach_FII"/>
</dbReference>
<evidence type="ECO:0008006" key="3">
    <source>
        <dbReference type="Google" id="ProtNLM"/>
    </source>
</evidence>